<name>Q2J6K4_FRACC</name>
<evidence type="ECO:0000313" key="2">
    <source>
        <dbReference type="Proteomes" id="UP000001937"/>
    </source>
</evidence>
<dbReference type="KEGG" id="fra:Francci3_3737"/>
<dbReference type="Proteomes" id="UP000001937">
    <property type="component" value="Chromosome"/>
</dbReference>
<dbReference type="HOGENOM" id="CLU_1746957_0_0_11"/>
<reference evidence="1 2" key="1">
    <citation type="journal article" date="2007" name="Genome Res.">
        <title>Genome characteristics of facultatively symbiotic Frankia sp. strains reflect host range and host plant biogeography.</title>
        <authorList>
            <person name="Normand P."/>
            <person name="Lapierre P."/>
            <person name="Tisa L.S."/>
            <person name="Gogarten J.P."/>
            <person name="Alloisio N."/>
            <person name="Bagnarol E."/>
            <person name="Bassi C.A."/>
            <person name="Berry A.M."/>
            <person name="Bickhart D.M."/>
            <person name="Choisne N."/>
            <person name="Couloux A."/>
            <person name="Cournoyer B."/>
            <person name="Cruveiller S."/>
            <person name="Daubin V."/>
            <person name="Demange N."/>
            <person name="Francino M.P."/>
            <person name="Goltsman E."/>
            <person name="Huang Y."/>
            <person name="Kopp O.R."/>
            <person name="Labarre L."/>
            <person name="Lapidus A."/>
            <person name="Lavire C."/>
            <person name="Marechal J."/>
            <person name="Martinez M."/>
            <person name="Mastronunzio J.E."/>
            <person name="Mullin B.C."/>
            <person name="Niemann J."/>
            <person name="Pujic P."/>
            <person name="Rawnsley T."/>
            <person name="Rouy Z."/>
            <person name="Schenowitz C."/>
            <person name="Sellstedt A."/>
            <person name="Tavares F."/>
            <person name="Tomkins J.P."/>
            <person name="Vallenet D."/>
            <person name="Valverde C."/>
            <person name="Wall L.G."/>
            <person name="Wang Y."/>
            <person name="Medigue C."/>
            <person name="Benson D.R."/>
        </authorList>
    </citation>
    <scope>NUCLEOTIDE SEQUENCE [LARGE SCALE GENOMIC DNA]</scope>
    <source>
        <strain evidence="2">DSM 45818 / CECT 9043 / CcI3</strain>
    </source>
</reference>
<keyword evidence="2" id="KW-1185">Reference proteome</keyword>
<sequence length="149" mass="16527">MSNEKHPGWTPSTLRRFREARGLTQDGSPSRCVVSLGGESFTPPAATAEMVRRHELGKVFPGVAYRRAYCLLFAVTEPELGFRPAERLRLLAPHRYVRAVREFDEIWCTPRETVPAPGVSASPWARCVPSRPASSTTEAVVVVLVLLLL</sequence>
<dbReference type="EMBL" id="CP000249">
    <property type="protein sequence ID" value="ABD13088.1"/>
    <property type="molecule type" value="Genomic_DNA"/>
</dbReference>
<gene>
    <name evidence="1" type="ordered locus">Francci3_3737</name>
</gene>
<accession>Q2J6K4</accession>
<organism evidence="1 2">
    <name type="scientific">Frankia casuarinae (strain DSM 45818 / CECT 9043 / HFP020203 / CcI3)</name>
    <dbReference type="NCBI Taxonomy" id="106370"/>
    <lineage>
        <taxon>Bacteria</taxon>
        <taxon>Bacillati</taxon>
        <taxon>Actinomycetota</taxon>
        <taxon>Actinomycetes</taxon>
        <taxon>Frankiales</taxon>
        <taxon>Frankiaceae</taxon>
        <taxon>Frankia</taxon>
    </lineage>
</organism>
<evidence type="ECO:0000313" key="1">
    <source>
        <dbReference type="EMBL" id="ABD13088.1"/>
    </source>
</evidence>
<dbReference type="AlphaFoldDB" id="Q2J6K4"/>
<proteinExistence type="predicted"/>
<protein>
    <submittedName>
        <fullName evidence="1">Uncharacterized protein</fullName>
    </submittedName>
</protein>